<accession>A0A1I7UKX7</accession>
<proteinExistence type="predicted"/>
<dbReference type="STRING" id="1561998.A0A1I7UKX7"/>
<dbReference type="InterPro" id="IPR019429">
    <property type="entry name" value="7TM_GPCR_serpentine_rcpt_Sri"/>
</dbReference>
<dbReference type="PANTHER" id="PTHR45830">
    <property type="entry name" value="SERPENTINE RECEPTOR, CLASS I"/>
    <property type="match status" value="1"/>
</dbReference>
<feature type="transmembrane region" description="Helical" evidence="1">
    <location>
        <begin position="34"/>
        <end position="66"/>
    </location>
</feature>
<dbReference type="Pfam" id="PF10327">
    <property type="entry name" value="7TM_GPCR_Sri"/>
    <property type="match status" value="1"/>
</dbReference>
<feature type="transmembrane region" description="Helical" evidence="1">
    <location>
        <begin position="117"/>
        <end position="140"/>
    </location>
</feature>
<keyword evidence="1" id="KW-0812">Transmembrane</keyword>
<evidence type="ECO:0000313" key="3">
    <source>
        <dbReference type="WBParaSite" id="Csp11.Scaffold630.g16986.t2"/>
    </source>
</evidence>
<keyword evidence="1" id="KW-1133">Transmembrane helix</keyword>
<evidence type="ECO:0000313" key="2">
    <source>
        <dbReference type="Proteomes" id="UP000095282"/>
    </source>
</evidence>
<evidence type="ECO:0000256" key="1">
    <source>
        <dbReference type="SAM" id="Phobius"/>
    </source>
</evidence>
<reference evidence="3" key="1">
    <citation type="submission" date="2016-11" db="UniProtKB">
        <authorList>
            <consortium name="WormBaseParasite"/>
        </authorList>
    </citation>
    <scope>IDENTIFICATION</scope>
</reference>
<dbReference type="WBParaSite" id="Csp11.Scaffold630.g16986.t2">
    <property type="protein sequence ID" value="Csp11.Scaffold630.g16986.t2"/>
    <property type="gene ID" value="Csp11.Scaffold630.g16986"/>
</dbReference>
<dbReference type="eggNOG" id="ENOG502TGS3">
    <property type="taxonomic scope" value="Eukaryota"/>
</dbReference>
<keyword evidence="2" id="KW-1185">Reference proteome</keyword>
<dbReference type="PANTHER" id="PTHR45830:SF20">
    <property type="entry name" value="SERPENTINE RECEPTOR, CLASS I"/>
    <property type="match status" value="1"/>
</dbReference>
<keyword evidence="1" id="KW-0472">Membrane</keyword>
<name>A0A1I7UKX7_9PELO</name>
<dbReference type="SUPFAM" id="SSF81321">
    <property type="entry name" value="Family A G protein-coupled receptor-like"/>
    <property type="match status" value="1"/>
</dbReference>
<dbReference type="AlphaFoldDB" id="A0A1I7UKX7"/>
<feature type="transmembrane region" description="Helical" evidence="1">
    <location>
        <begin position="87"/>
        <end position="111"/>
    </location>
</feature>
<dbReference type="Gene3D" id="1.20.1070.10">
    <property type="entry name" value="Rhodopsin 7-helix transmembrane proteins"/>
    <property type="match status" value="1"/>
</dbReference>
<organism evidence="2 3">
    <name type="scientific">Caenorhabditis tropicalis</name>
    <dbReference type="NCBI Taxonomy" id="1561998"/>
    <lineage>
        <taxon>Eukaryota</taxon>
        <taxon>Metazoa</taxon>
        <taxon>Ecdysozoa</taxon>
        <taxon>Nematoda</taxon>
        <taxon>Chromadorea</taxon>
        <taxon>Rhabditida</taxon>
        <taxon>Rhabditina</taxon>
        <taxon>Rhabditomorpha</taxon>
        <taxon>Rhabditoidea</taxon>
        <taxon>Rhabditidae</taxon>
        <taxon>Peloderinae</taxon>
        <taxon>Caenorhabditis</taxon>
    </lineage>
</organism>
<sequence length="167" mass="18754">MKRDAQLGYIKENFPKLLPQFSSLSNFAIYEFNAWTLLLALIAFSGTLICATVFLFTTLDMFRFLAHLKRQISTTNYKRHRAALKSLVAQFATSSLCLTPPFLYAVVIMSSLDHAQVIVQCLLAIFSLHSSVNALVLVATTPPYRNTIFRKRPQNLIIVPVSISQGL</sequence>
<dbReference type="Proteomes" id="UP000095282">
    <property type="component" value="Unplaced"/>
</dbReference>
<protein>
    <submittedName>
        <fullName evidence="3">G_PROTEIN_RECEP_F1_2 domain-containing protein</fullName>
    </submittedName>
</protein>